<comment type="caution">
    <text evidence="2">The sequence shown here is derived from an EMBL/GenBank/DDBJ whole genome shotgun (WGS) entry which is preliminary data.</text>
</comment>
<keyword evidence="3" id="KW-1185">Reference proteome</keyword>
<dbReference type="Proteomes" id="UP000476332">
    <property type="component" value="Unassembled WGS sequence"/>
</dbReference>
<dbReference type="EMBL" id="JAAAMJ010000010">
    <property type="protein sequence ID" value="NDV87758.1"/>
    <property type="molecule type" value="Genomic_DNA"/>
</dbReference>
<evidence type="ECO:0000256" key="1">
    <source>
        <dbReference type="SAM" id="MobiDB-lite"/>
    </source>
</evidence>
<accession>A0A6L9MJF0</accession>
<feature type="region of interest" description="Disordered" evidence="1">
    <location>
        <begin position="1"/>
        <end position="28"/>
    </location>
</feature>
<dbReference type="AlphaFoldDB" id="A0A6L9MJF0"/>
<feature type="compositionally biased region" description="Basic and acidic residues" evidence="1">
    <location>
        <begin position="1"/>
        <end position="12"/>
    </location>
</feature>
<organism evidence="2 3">
    <name type="scientific">Aurantimonas aggregata</name>
    <dbReference type="NCBI Taxonomy" id="2047720"/>
    <lineage>
        <taxon>Bacteria</taxon>
        <taxon>Pseudomonadati</taxon>
        <taxon>Pseudomonadota</taxon>
        <taxon>Alphaproteobacteria</taxon>
        <taxon>Hyphomicrobiales</taxon>
        <taxon>Aurantimonadaceae</taxon>
        <taxon>Aurantimonas</taxon>
    </lineage>
</organism>
<name>A0A6L9MJF0_9HYPH</name>
<evidence type="ECO:0000313" key="3">
    <source>
        <dbReference type="Proteomes" id="UP000476332"/>
    </source>
</evidence>
<protein>
    <submittedName>
        <fullName evidence="2">Uncharacterized protein</fullName>
    </submittedName>
</protein>
<evidence type="ECO:0000313" key="2">
    <source>
        <dbReference type="EMBL" id="NDV87758.1"/>
    </source>
</evidence>
<sequence length="58" mass="6334">MGEIVALRDARPHGNPGTRRAGQADGQGKIVFLPCIRRERLVAPAEATKPKRDNPLTM</sequence>
<proteinExistence type="predicted"/>
<dbReference type="RefSeq" id="WP_163044511.1">
    <property type="nucleotide sequence ID" value="NZ_JAAAMJ010000010.1"/>
</dbReference>
<gene>
    <name evidence="2" type="ORF">GTW51_13710</name>
</gene>
<reference evidence="2 3" key="1">
    <citation type="submission" date="2020-01" db="EMBL/GenBank/DDBJ databases">
        <title>Genomes of bacteria type strains.</title>
        <authorList>
            <person name="Chen J."/>
            <person name="Zhu S."/>
            <person name="Chen J."/>
        </authorList>
    </citation>
    <scope>NUCLEOTIDE SEQUENCE [LARGE SCALE GENOMIC DNA]</scope>
    <source>
        <strain evidence="2 3">KCTC 52919</strain>
    </source>
</reference>